<sequence length="74" mass="9045">MNFIDYYWLSEGLLIVAVIWQFVVIYVHNKNALESLPYNSEQYIALKKELWKEYLYILPKTIFFVFIFLVLLIY</sequence>
<feature type="transmembrane region" description="Helical" evidence="1">
    <location>
        <begin position="6"/>
        <end position="27"/>
    </location>
</feature>
<dbReference type="KEGG" id="vrg:OKW85_08850"/>
<reference evidence="2" key="1">
    <citation type="submission" date="2022-11" db="EMBL/GenBank/DDBJ databases">
        <title>Complete genome sequence of Veillonella rogosae KCOM 3468 isolated from human Subgingival dental plaque of Chronic peridontitis Lesion.</title>
        <authorList>
            <person name="Park S.-N."/>
            <person name="Lim Y.K."/>
            <person name="Kook J.-K."/>
        </authorList>
    </citation>
    <scope>NUCLEOTIDE SEQUENCE</scope>
    <source>
        <strain evidence="2">KCOM 3468</strain>
    </source>
</reference>
<keyword evidence="1" id="KW-1133">Transmembrane helix</keyword>
<name>A0AA46X309_9FIRM</name>
<evidence type="ECO:0000313" key="3">
    <source>
        <dbReference type="Proteomes" id="UP001164244"/>
    </source>
</evidence>
<keyword evidence="1" id="KW-0812">Transmembrane</keyword>
<dbReference type="AlphaFoldDB" id="A0AA46X309"/>
<dbReference type="EMBL" id="CP110418">
    <property type="protein sequence ID" value="UZG50784.1"/>
    <property type="molecule type" value="Genomic_DNA"/>
</dbReference>
<gene>
    <name evidence="2" type="ORF">OKW85_08850</name>
</gene>
<protein>
    <submittedName>
        <fullName evidence="2">Uncharacterized protein</fullName>
    </submittedName>
</protein>
<dbReference type="RefSeq" id="WP_265137935.1">
    <property type="nucleotide sequence ID" value="NZ_CP110418.1"/>
</dbReference>
<keyword evidence="1" id="KW-0472">Membrane</keyword>
<accession>A0AA46X309</accession>
<evidence type="ECO:0000256" key="1">
    <source>
        <dbReference type="SAM" id="Phobius"/>
    </source>
</evidence>
<organism evidence="2 3">
    <name type="scientific">Veillonella rogosae</name>
    <dbReference type="NCBI Taxonomy" id="423477"/>
    <lineage>
        <taxon>Bacteria</taxon>
        <taxon>Bacillati</taxon>
        <taxon>Bacillota</taxon>
        <taxon>Negativicutes</taxon>
        <taxon>Veillonellales</taxon>
        <taxon>Veillonellaceae</taxon>
        <taxon>Veillonella</taxon>
    </lineage>
</organism>
<evidence type="ECO:0000313" key="2">
    <source>
        <dbReference type="EMBL" id="UZG50784.1"/>
    </source>
</evidence>
<proteinExistence type="predicted"/>
<dbReference type="Proteomes" id="UP001164244">
    <property type="component" value="Chromosome"/>
</dbReference>
<feature type="transmembrane region" description="Helical" evidence="1">
    <location>
        <begin position="54"/>
        <end position="73"/>
    </location>
</feature>